<feature type="compositionally biased region" description="Polar residues" evidence="1">
    <location>
        <begin position="536"/>
        <end position="548"/>
    </location>
</feature>
<dbReference type="SMART" id="SM00710">
    <property type="entry name" value="PbH1"/>
    <property type="match status" value="7"/>
</dbReference>
<accession>A0A1G9VLR4</accession>
<evidence type="ECO:0000259" key="3">
    <source>
        <dbReference type="Pfam" id="PF13229"/>
    </source>
</evidence>
<evidence type="ECO:0000313" key="4">
    <source>
        <dbReference type="EMBL" id="SDM73198.1"/>
    </source>
</evidence>
<dbReference type="InterPro" id="IPR012334">
    <property type="entry name" value="Pectin_lyas_fold"/>
</dbReference>
<evidence type="ECO:0000313" key="5">
    <source>
        <dbReference type="Proteomes" id="UP000199341"/>
    </source>
</evidence>
<dbReference type="RefSeq" id="WP_093782394.1">
    <property type="nucleotide sequence ID" value="NZ_FNIE01000001.1"/>
</dbReference>
<dbReference type="InterPro" id="IPR011050">
    <property type="entry name" value="Pectin_lyase_fold/virulence"/>
</dbReference>
<dbReference type="SUPFAM" id="SSF51126">
    <property type="entry name" value="Pectin lyase-like"/>
    <property type="match status" value="1"/>
</dbReference>
<name>A0A1G9VLR4_9ACTN</name>
<sequence>MPENIRPGRARARTAAAALGAVAALTGALALTGAPAASAATAPATYYVDCQAAGSTQTGSQAEPFTSLAKASSHHFLAGESLLFKYGTVCDGSLDIQGSGTSTAWNTIGAYGDSSQPLPVIDGGQDIDDMSNPSAVALKNVSYWNVRDLDIVGGYWRGLWIEADQPGVTQQGFTLTGLKVHDQANRPRVTVDPTTGKITASDWISSTGGVIVEPCQETAKIADVTIDDVDAYNSHEVGFQIGHAEKAVYDATKPGGYNTPDCHMGLTGSTLPPKDGVSDVTIENSGSAFNDASGIWGSGVTGLHIYQNDLHNNGNGLSADGHNPSLLNGEGAWWSNSYDVRATYNHSYANKRGGGDGGGIDADTYSTKSLIDHNTIEGNDAYCVAVFGGRDLLTSDVTVTNNTCTDNGQNPSSQSQGDIFTWTAGRNTTDPSNIQDITVNHNTIDRTQPGPWLMSQSSYLPGETSFWGNTITHAVPSKLVHIEQCGTDSTWAQCGTTQPALNLNTYKVTGTGAVTFLVAPYGSTGPGSDSAPYTPFSTYQAKTGQDPQSTCTSASSTTC</sequence>
<keyword evidence="2" id="KW-0732">Signal</keyword>
<dbReference type="InterPro" id="IPR006311">
    <property type="entry name" value="TAT_signal"/>
</dbReference>
<dbReference type="Proteomes" id="UP000199341">
    <property type="component" value="Unassembled WGS sequence"/>
</dbReference>
<organism evidence="4 5">
    <name type="scientific">Actinacidiphila guanduensis</name>
    <dbReference type="NCBI Taxonomy" id="310781"/>
    <lineage>
        <taxon>Bacteria</taxon>
        <taxon>Bacillati</taxon>
        <taxon>Actinomycetota</taxon>
        <taxon>Actinomycetes</taxon>
        <taxon>Kitasatosporales</taxon>
        <taxon>Streptomycetaceae</taxon>
        <taxon>Actinacidiphila</taxon>
    </lineage>
</organism>
<dbReference type="EMBL" id="FNIE01000001">
    <property type="protein sequence ID" value="SDM73198.1"/>
    <property type="molecule type" value="Genomic_DNA"/>
</dbReference>
<dbReference type="InterPro" id="IPR006626">
    <property type="entry name" value="PbH1"/>
</dbReference>
<feature type="region of interest" description="Disordered" evidence="1">
    <location>
        <begin position="536"/>
        <end position="559"/>
    </location>
</feature>
<keyword evidence="5" id="KW-1185">Reference proteome</keyword>
<feature type="chain" id="PRO_5011432932" evidence="2">
    <location>
        <begin position="40"/>
        <end position="559"/>
    </location>
</feature>
<protein>
    <submittedName>
        <fullName evidence="4">Right handed beta helix region</fullName>
    </submittedName>
</protein>
<dbReference type="AlphaFoldDB" id="A0A1G9VLR4"/>
<feature type="domain" description="Right handed beta helix" evidence="3">
    <location>
        <begin position="275"/>
        <end position="415"/>
    </location>
</feature>
<dbReference type="Pfam" id="PF13229">
    <property type="entry name" value="Beta_helix"/>
    <property type="match status" value="1"/>
</dbReference>
<dbReference type="InterPro" id="IPR039448">
    <property type="entry name" value="Beta_helix"/>
</dbReference>
<evidence type="ECO:0000256" key="1">
    <source>
        <dbReference type="SAM" id="MobiDB-lite"/>
    </source>
</evidence>
<reference evidence="4 5" key="1">
    <citation type="submission" date="2016-10" db="EMBL/GenBank/DDBJ databases">
        <authorList>
            <person name="de Groot N.N."/>
        </authorList>
    </citation>
    <scope>NUCLEOTIDE SEQUENCE [LARGE SCALE GENOMIC DNA]</scope>
    <source>
        <strain evidence="4 5">CGMCC 4.2022</strain>
    </source>
</reference>
<evidence type="ECO:0000256" key="2">
    <source>
        <dbReference type="SAM" id="SignalP"/>
    </source>
</evidence>
<dbReference type="Gene3D" id="2.160.20.10">
    <property type="entry name" value="Single-stranded right-handed beta-helix, Pectin lyase-like"/>
    <property type="match status" value="1"/>
</dbReference>
<feature type="signal peptide" evidence="2">
    <location>
        <begin position="1"/>
        <end position="39"/>
    </location>
</feature>
<dbReference type="STRING" id="310781.SAMN05216259_101326"/>
<feature type="compositionally biased region" description="Low complexity" evidence="1">
    <location>
        <begin position="549"/>
        <end position="559"/>
    </location>
</feature>
<dbReference type="PROSITE" id="PS51318">
    <property type="entry name" value="TAT"/>
    <property type="match status" value="1"/>
</dbReference>
<dbReference type="OrthoDB" id="3333873at2"/>
<proteinExistence type="predicted"/>
<gene>
    <name evidence="4" type="ORF">SAMN05216259_101326</name>
</gene>